<reference evidence="1 2" key="1">
    <citation type="submission" date="2018-01" db="EMBL/GenBank/DDBJ databases">
        <title>Complete genome sequence of Streptomyces lunaelactis MM109T, a Ferroverdin A producer isolated from cave moonmilk deposits.</title>
        <authorList>
            <person name="Naome A."/>
            <person name="Martinet L."/>
            <person name="Maciejewska M."/>
            <person name="Anderssen S."/>
            <person name="Adam D."/>
            <person name="Tenconi E."/>
            <person name="Deflandre B."/>
            <person name="Arguelles-Arias A."/>
            <person name="Calusinska M."/>
            <person name="Copieters W."/>
            <person name="Karim L."/>
            <person name="Hanikenne M."/>
            <person name="Baurain D."/>
            <person name="van Wezel G."/>
            <person name="Smargiasso N."/>
            <person name="de Pauw E."/>
            <person name="Delfosse P."/>
            <person name="Rigali S."/>
        </authorList>
    </citation>
    <scope>NUCLEOTIDE SEQUENCE [LARGE SCALE GENOMIC DNA]</scope>
    <source>
        <strain evidence="1 2">MM109</strain>
    </source>
</reference>
<protein>
    <submittedName>
        <fullName evidence="1">Uncharacterized protein</fullName>
    </submittedName>
</protein>
<dbReference type="KEGG" id="slk:SLUN_35850"/>
<gene>
    <name evidence="1" type="ORF">SLUN_35850</name>
</gene>
<organism evidence="1 2">
    <name type="scientific">Streptomyces lunaelactis</name>
    <dbReference type="NCBI Taxonomy" id="1535768"/>
    <lineage>
        <taxon>Bacteria</taxon>
        <taxon>Bacillati</taxon>
        <taxon>Actinomycetota</taxon>
        <taxon>Actinomycetes</taxon>
        <taxon>Kitasatosporales</taxon>
        <taxon>Streptomycetaceae</taxon>
        <taxon>Streptomyces</taxon>
    </lineage>
</organism>
<dbReference type="Proteomes" id="UP000244201">
    <property type="component" value="Chromosome"/>
</dbReference>
<accession>A0A2R4TCG2</accession>
<keyword evidence="2" id="KW-1185">Reference proteome</keyword>
<evidence type="ECO:0000313" key="2">
    <source>
        <dbReference type="Proteomes" id="UP000244201"/>
    </source>
</evidence>
<dbReference type="AlphaFoldDB" id="A0A2R4TCG2"/>
<name>A0A2R4TCG2_9ACTN</name>
<dbReference type="EMBL" id="CP026304">
    <property type="protein sequence ID" value="AVZ76771.1"/>
    <property type="molecule type" value="Genomic_DNA"/>
</dbReference>
<proteinExistence type="predicted"/>
<evidence type="ECO:0000313" key="1">
    <source>
        <dbReference type="EMBL" id="AVZ76771.1"/>
    </source>
</evidence>
<sequence length="148" mass="16219">MLVRVNAPTRGAWLRAGISRNGGPLRETEQVVWLQIDAYYADSRGFAGITTYDGADVRFHHAVGEPGEDVGTLQRDGDRLIETGTNQDGSTFREVWTPLVDSDEECGSWRVDEAQTVRVGTHVVHVDPSGGHYFELPPDAELPAQVTA</sequence>